<sequence>MNTTSNDQIKWSGFKEILLANPMLDLQFQYADDKKVAASYHITEIKQAPITSVDCGGVMNAWTEIIVQLYEPNGGSQLRPMKTRKALSIIDVVEKKLPLNPAGTVKIEFGNGSFDTRQMYPHQFIVNDEELVIDLRPDTVQCKAIERGGSCGAPSEKTKVELKNLATTDACCTPGGGCC</sequence>
<dbReference type="Pfam" id="PF20001">
    <property type="entry name" value="DUF6428"/>
    <property type="match status" value="1"/>
</dbReference>
<dbReference type="OrthoDB" id="66316at2"/>
<proteinExistence type="predicted"/>
<accession>A0A5B8UW94</accession>
<dbReference type="InterPro" id="IPR045534">
    <property type="entry name" value="DUF6428"/>
</dbReference>
<evidence type="ECO:0000313" key="2">
    <source>
        <dbReference type="Proteomes" id="UP000321479"/>
    </source>
</evidence>
<dbReference type="AlphaFoldDB" id="A0A5B8UW94"/>
<gene>
    <name evidence="1" type="ORF">FRZ54_12750</name>
</gene>
<protein>
    <submittedName>
        <fullName evidence="1">Uncharacterized protein</fullName>
    </submittedName>
</protein>
<dbReference type="RefSeq" id="WP_147031983.1">
    <property type="nucleotide sequence ID" value="NZ_CP042436.1"/>
</dbReference>
<organism evidence="1 2">
    <name type="scientific">Mucilaginibacter ginsenosidivorans</name>
    <dbReference type="NCBI Taxonomy" id="398053"/>
    <lineage>
        <taxon>Bacteria</taxon>
        <taxon>Pseudomonadati</taxon>
        <taxon>Bacteroidota</taxon>
        <taxon>Sphingobacteriia</taxon>
        <taxon>Sphingobacteriales</taxon>
        <taxon>Sphingobacteriaceae</taxon>
        <taxon>Mucilaginibacter</taxon>
    </lineage>
</organism>
<dbReference type="KEGG" id="mgin:FRZ54_12750"/>
<dbReference type="Proteomes" id="UP000321479">
    <property type="component" value="Chromosome"/>
</dbReference>
<evidence type="ECO:0000313" key="1">
    <source>
        <dbReference type="EMBL" id="QEC63407.1"/>
    </source>
</evidence>
<keyword evidence="2" id="KW-1185">Reference proteome</keyword>
<name>A0A5B8UW94_9SPHI</name>
<dbReference type="EMBL" id="CP042436">
    <property type="protein sequence ID" value="QEC63407.1"/>
    <property type="molecule type" value="Genomic_DNA"/>
</dbReference>
<reference evidence="1 2" key="1">
    <citation type="journal article" date="2017" name="Curr. Microbiol.">
        <title>Mucilaginibacter ginsenosidivorans sp. nov., Isolated from Soil of Ginseng Field.</title>
        <authorList>
            <person name="Kim M.M."/>
            <person name="Siddiqi M.Z."/>
            <person name="Im W.T."/>
        </authorList>
    </citation>
    <scope>NUCLEOTIDE SEQUENCE [LARGE SCALE GENOMIC DNA]</scope>
    <source>
        <strain evidence="1 2">Gsoil 3017</strain>
    </source>
</reference>